<evidence type="ECO:0000256" key="5">
    <source>
        <dbReference type="HAMAP-Rule" id="MF_00182"/>
    </source>
</evidence>
<dbReference type="InterPro" id="IPR002376">
    <property type="entry name" value="Formyl_transf_N"/>
</dbReference>
<dbReference type="HAMAP" id="MF_00182">
    <property type="entry name" value="Formyl_trans"/>
    <property type="match status" value="1"/>
</dbReference>
<proteinExistence type="inferred from homology"/>
<dbReference type="EMBL" id="SSMQ01000004">
    <property type="protein sequence ID" value="TKD12149.1"/>
    <property type="molecule type" value="Genomic_DNA"/>
</dbReference>
<dbReference type="GO" id="GO:0005829">
    <property type="term" value="C:cytosol"/>
    <property type="evidence" value="ECO:0007669"/>
    <property type="project" value="TreeGrafter"/>
</dbReference>
<dbReference type="InterPro" id="IPR044135">
    <property type="entry name" value="Met-tRNA-FMT_C"/>
</dbReference>
<evidence type="ECO:0000256" key="4">
    <source>
        <dbReference type="ARBA" id="ARBA00022917"/>
    </source>
</evidence>
<evidence type="ECO:0000259" key="7">
    <source>
        <dbReference type="Pfam" id="PF02911"/>
    </source>
</evidence>
<dbReference type="Proteomes" id="UP000309215">
    <property type="component" value="Unassembled WGS sequence"/>
</dbReference>
<dbReference type="GO" id="GO:0004479">
    <property type="term" value="F:methionyl-tRNA formyltransferase activity"/>
    <property type="evidence" value="ECO:0007669"/>
    <property type="project" value="UniProtKB-UniRule"/>
</dbReference>
<dbReference type="InterPro" id="IPR041711">
    <property type="entry name" value="Met-tRNA-FMT_N"/>
</dbReference>
<name>A0A4U1JHQ6_9BACT</name>
<dbReference type="CDD" id="cd08646">
    <property type="entry name" value="FMT_core_Met-tRNA-FMT_N"/>
    <property type="match status" value="1"/>
</dbReference>
<comment type="caution">
    <text evidence="8">The sequence shown here is derived from an EMBL/GenBank/DDBJ whole genome shotgun (WGS) entry which is preliminary data.</text>
</comment>
<dbReference type="PANTHER" id="PTHR11138">
    <property type="entry name" value="METHIONYL-TRNA FORMYLTRANSFERASE"/>
    <property type="match status" value="1"/>
</dbReference>
<dbReference type="PROSITE" id="PS00373">
    <property type="entry name" value="GART"/>
    <property type="match status" value="1"/>
</dbReference>
<evidence type="ECO:0000259" key="6">
    <source>
        <dbReference type="Pfam" id="PF00551"/>
    </source>
</evidence>
<dbReference type="EC" id="2.1.2.9" evidence="2 5"/>
<keyword evidence="3 5" id="KW-0808">Transferase</keyword>
<dbReference type="PANTHER" id="PTHR11138:SF5">
    <property type="entry name" value="METHIONYL-TRNA FORMYLTRANSFERASE, MITOCHONDRIAL"/>
    <property type="match status" value="1"/>
</dbReference>
<feature type="binding site" evidence="5">
    <location>
        <begin position="108"/>
        <end position="111"/>
    </location>
    <ligand>
        <name>(6S)-5,6,7,8-tetrahydrofolate</name>
        <dbReference type="ChEBI" id="CHEBI:57453"/>
    </ligand>
</feature>
<accession>A0A4U1JHQ6</accession>
<dbReference type="NCBIfam" id="TIGR00460">
    <property type="entry name" value="fmt"/>
    <property type="match status" value="1"/>
</dbReference>
<comment type="catalytic activity">
    <reaction evidence="5">
        <text>L-methionyl-tRNA(fMet) + (6R)-10-formyltetrahydrofolate = N-formyl-L-methionyl-tRNA(fMet) + (6S)-5,6,7,8-tetrahydrofolate + H(+)</text>
        <dbReference type="Rhea" id="RHEA:24380"/>
        <dbReference type="Rhea" id="RHEA-COMP:9952"/>
        <dbReference type="Rhea" id="RHEA-COMP:9953"/>
        <dbReference type="ChEBI" id="CHEBI:15378"/>
        <dbReference type="ChEBI" id="CHEBI:57453"/>
        <dbReference type="ChEBI" id="CHEBI:78530"/>
        <dbReference type="ChEBI" id="CHEBI:78844"/>
        <dbReference type="ChEBI" id="CHEBI:195366"/>
        <dbReference type="EC" id="2.1.2.9"/>
    </reaction>
</comment>
<dbReference type="Gene3D" id="3.40.50.12230">
    <property type="match status" value="1"/>
</dbReference>
<dbReference type="Pfam" id="PF00551">
    <property type="entry name" value="Formyl_trans_N"/>
    <property type="match status" value="1"/>
</dbReference>
<dbReference type="AlphaFoldDB" id="A0A4U1JHQ6"/>
<feature type="domain" description="Formyl transferase N-terminal" evidence="6">
    <location>
        <begin position="18"/>
        <end position="169"/>
    </location>
</feature>
<evidence type="ECO:0000256" key="3">
    <source>
        <dbReference type="ARBA" id="ARBA00022679"/>
    </source>
</evidence>
<protein>
    <recommendedName>
        <fullName evidence="2 5">Methionyl-tRNA formyltransferase</fullName>
        <ecNumber evidence="2 5">2.1.2.9</ecNumber>
    </recommendedName>
</protein>
<dbReference type="CDD" id="cd08704">
    <property type="entry name" value="Met_tRNA_FMT_C"/>
    <property type="match status" value="1"/>
</dbReference>
<dbReference type="InterPro" id="IPR036477">
    <property type="entry name" value="Formyl_transf_N_sf"/>
</dbReference>
<dbReference type="InterPro" id="IPR005793">
    <property type="entry name" value="Formyl_trans_C"/>
</dbReference>
<dbReference type="SUPFAM" id="SSF50486">
    <property type="entry name" value="FMT C-terminal domain-like"/>
    <property type="match status" value="1"/>
</dbReference>
<dbReference type="Pfam" id="PF02911">
    <property type="entry name" value="Formyl_trans_C"/>
    <property type="match status" value="1"/>
</dbReference>
<feature type="domain" description="Formyl transferase C-terminal" evidence="7">
    <location>
        <begin position="203"/>
        <end position="300"/>
    </location>
</feature>
<gene>
    <name evidence="5" type="primary">fmt</name>
    <name evidence="8" type="ORF">E8A74_05950</name>
</gene>
<dbReference type="SUPFAM" id="SSF53328">
    <property type="entry name" value="Formyltransferase"/>
    <property type="match status" value="1"/>
</dbReference>
<evidence type="ECO:0000256" key="2">
    <source>
        <dbReference type="ARBA" id="ARBA00012261"/>
    </source>
</evidence>
<dbReference type="RefSeq" id="WP_136927943.1">
    <property type="nucleotide sequence ID" value="NZ_SSMQ01000004.1"/>
</dbReference>
<organism evidence="8 9">
    <name type="scientific">Polyangium fumosum</name>
    <dbReference type="NCBI Taxonomy" id="889272"/>
    <lineage>
        <taxon>Bacteria</taxon>
        <taxon>Pseudomonadati</taxon>
        <taxon>Myxococcota</taxon>
        <taxon>Polyangia</taxon>
        <taxon>Polyangiales</taxon>
        <taxon>Polyangiaceae</taxon>
        <taxon>Polyangium</taxon>
    </lineage>
</organism>
<evidence type="ECO:0000313" key="9">
    <source>
        <dbReference type="Proteomes" id="UP000309215"/>
    </source>
</evidence>
<reference evidence="8 9" key="1">
    <citation type="submission" date="2019-04" db="EMBL/GenBank/DDBJ databases">
        <authorList>
            <person name="Li Y."/>
            <person name="Wang J."/>
        </authorList>
    </citation>
    <scope>NUCLEOTIDE SEQUENCE [LARGE SCALE GENOMIC DNA]</scope>
    <source>
        <strain evidence="8 9">DSM 14668</strain>
    </source>
</reference>
<evidence type="ECO:0000256" key="1">
    <source>
        <dbReference type="ARBA" id="ARBA00010699"/>
    </source>
</evidence>
<keyword evidence="4 5" id="KW-0648">Protein biosynthesis</keyword>
<comment type="function">
    <text evidence="5">Attaches a formyl group to the free amino group of methionyl-tRNA(fMet). The formyl group appears to play a dual role in the initiator identity of N-formylmethionyl-tRNA by promoting its recognition by IF2 and preventing the misappropriation of this tRNA by the elongation apparatus.</text>
</comment>
<dbReference type="InterPro" id="IPR011034">
    <property type="entry name" value="Formyl_transferase-like_C_sf"/>
</dbReference>
<keyword evidence="9" id="KW-1185">Reference proteome</keyword>
<dbReference type="OrthoDB" id="9802815at2"/>
<evidence type="ECO:0000313" key="8">
    <source>
        <dbReference type="EMBL" id="TKD12149.1"/>
    </source>
</evidence>
<comment type="similarity">
    <text evidence="1 5">Belongs to the Fmt family.</text>
</comment>
<dbReference type="InterPro" id="IPR005794">
    <property type="entry name" value="Fmt"/>
</dbReference>
<dbReference type="InterPro" id="IPR001555">
    <property type="entry name" value="GART_AS"/>
</dbReference>
<sequence>MRALFFGTPAISVPALDALHAIAEIPLVVCQPDRPAGRGLELRAPPVKQRALELGLRVEQPLKVKTPDFARLIAETNADVALVIAYGRILPKAVLDAPRRGCMNLHASILPKYRGAAPITWAIVNGERETGVCLMQMDEGMDTGPVYTTHRIPIGEDTTADELYVELGALAAQVVREDLLRAVSGDLVAAPQDHAAATMAPMLEKEHGRIDWSKPARAVHDHVRGMTSWPGAFTTCAGKGLKVLATRVALEQGVRGAPGTVTAADKGGVEVACGAGSITLVRGQLEGRKPLSAQELVAGRALTKGMILGA</sequence>